<organism evidence="1 2">
    <name type="scientific">Vibrio antiquarius (strain Ex25)</name>
    <dbReference type="NCBI Taxonomy" id="150340"/>
    <lineage>
        <taxon>Bacteria</taxon>
        <taxon>Pseudomonadati</taxon>
        <taxon>Pseudomonadota</taxon>
        <taxon>Gammaproteobacteria</taxon>
        <taxon>Vibrionales</taxon>
        <taxon>Vibrionaceae</taxon>
        <taxon>Vibrio</taxon>
        <taxon>Vibrio diabolicus subgroup</taxon>
    </lineage>
</organism>
<dbReference type="Proteomes" id="UP000242664">
    <property type="component" value="Unassembled WGS sequence"/>
</dbReference>
<evidence type="ECO:0000313" key="2">
    <source>
        <dbReference type="Proteomes" id="UP000242664"/>
    </source>
</evidence>
<proteinExistence type="predicted"/>
<name>A0ABM9WWA1_VIBAE</name>
<dbReference type="EMBL" id="DS267817">
    <property type="protein sequence ID" value="EDN57553.1"/>
    <property type="molecule type" value="Genomic_DNA"/>
</dbReference>
<evidence type="ECO:0000313" key="1">
    <source>
        <dbReference type="EMBL" id="EDN57553.1"/>
    </source>
</evidence>
<sequence>MVLYSNLKEYLGVKHCFSFDNYNELTSFYLFNLDMHFVLFVEL</sequence>
<reference evidence="2" key="1">
    <citation type="submission" date="2006-10" db="EMBL/GenBank/DDBJ databases">
        <authorList>
            <person name="Heidelberg J."/>
            <person name="Sebastian Y."/>
        </authorList>
    </citation>
    <scope>NUCLEOTIDE SEQUENCE [LARGE SCALE GENOMIC DNA]</scope>
    <source>
        <strain evidence="2">EX25</strain>
    </source>
</reference>
<accession>A0ABM9WWA1</accession>
<protein>
    <submittedName>
        <fullName evidence="1">Uncharacterized protein</fullName>
    </submittedName>
</protein>
<gene>
    <name evidence="1" type="ORF">VEx25_A1223</name>
</gene>
<keyword evidence="2" id="KW-1185">Reference proteome</keyword>